<feature type="domain" description="ABC-type glycine betaine transport system substrate-binding" evidence="3">
    <location>
        <begin position="158"/>
        <end position="353"/>
    </location>
</feature>
<dbReference type="InParanoid" id="A0A420XPV0"/>
<evidence type="ECO:0000313" key="5">
    <source>
        <dbReference type="Proteomes" id="UP000281955"/>
    </source>
</evidence>
<dbReference type="OrthoDB" id="9781705at2"/>
<reference evidence="4 5" key="1">
    <citation type="submission" date="2018-10" db="EMBL/GenBank/DDBJ databases">
        <title>Genomic Encyclopedia of Archaeal and Bacterial Type Strains, Phase II (KMG-II): from individual species to whole genera.</title>
        <authorList>
            <person name="Goeker M."/>
        </authorList>
    </citation>
    <scope>NUCLEOTIDE SEQUENCE [LARGE SCALE GENOMIC DNA]</scope>
    <source>
        <strain evidence="4 5">RP-AC37</strain>
    </source>
</reference>
<organism evidence="4 5">
    <name type="scientific">Motilibacter peucedani</name>
    <dbReference type="NCBI Taxonomy" id="598650"/>
    <lineage>
        <taxon>Bacteria</taxon>
        <taxon>Bacillati</taxon>
        <taxon>Actinomycetota</taxon>
        <taxon>Actinomycetes</taxon>
        <taxon>Motilibacterales</taxon>
        <taxon>Motilibacteraceae</taxon>
        <taxon>Motilibacter</taxon>
    </lineage>
</organism>
<name>A0A420XPV0_9ACTN</name>
<gene>
    <name evidence="4" type="ORF">CLV35_1725</name>
</gene>
<evidence type="ECO:0000313" key="4">
    <source>
        <dbReference type="EMBL" id="RKS75266.1"/>
    </source>
</evidence>
<evidence type="ECO:0000259" key="3">
    <source>
        <dbReference type="Pfam" id="PF04069"/>
    </source>
</evidence>
<dbReference type="GO" id="GO:0022857">
    <property type="term" value="F:transmembrane transporter activity"/>
    <property type="evidence" value="ECO:0007669"/>
    <property type="project" value="InterPro"/>
</dbReference>
<keyword evidence="5" id="KW-1185">Reference proteome</keyword>
<accession>A0A420XPV0</accession>
<dbReference type="Pfam" id="PF04069">
    <property type="entry name" value="OpuAC"/>
    <property type="match status" value="2"/>
</dbReference>
<dbReference type="Gene3D" id="3.40.190.120">
    <property type="entry name" value="Osmoprotection protein (prox), domain 2"/>
    <property type="match status" value="2"/>
</dbReference>
<evidence type="ECO:0000256" key="1">
    <source>
        <dbReference type="SAM" id="MobiDB-lite"/>
    </source>
</evidence>
<evidence type="ECO:0000256" key="2">
    <source>
        <dbReference type="SAM" id="SignalP"/>
    </source>
</evidence>
<feature type="signal peptide" evidence="2">
    <location>
        <begin position="1"/>
        <end position="20"/>
    </location>
</feature>
<keyword evidence="2" id="KW-0732">Signal</keyword>
<dbReference type="RefSeq" id="WP_121193072.1">
    <property type="nucleotide sequence ID" value="NZ_RBWV01000011.1"/>
</dbReference>
<dbReference type="Gene3D" id="3.40.190.10">
    <property type="entry name" value="Periplasmic binding protein-like II"/>
    <property type="match status" value="2"/>
</dbReference>
<feature type="domain" description="ABC-type glycine betaine transport system substrate-binding" evidence="3">
    <location>
        <begin position="76"/>
        <end position="144"/>
    </location>
</feature>
<dbReference type="InterPro" id="IPR007210">
    <property type="entry name" value="ABC_Gly_betaine_transp_sub-bd"/>
</dbReference>
<sequence length="358" mass="35243">MRTRLGLAAGVLAASGMLLAGCGDSGSSSGSGGAPASSAAAPSAASSSASSGGASTDASAAPAGGTADCKPVAGKELVVLTDDKKLQTVDNIVPAINAKAATPALTAALDKVSSVLTTDDLVSLNRQVSAERKTSPNVAKAYVKDKGLDSGLSGGSGSITVGAANFAENQTVAEIYAAVLDAAGFKAKTQTIGAREVYLAALEKGQIQVVPEYVGTLTEFINKAQNGPKATALASPDLDKTVAALTPLAKKVGLTIGKPAEAADQNAFAVTTAFAEANGVKTLSDLAAKCGSGLVLGGPPECPTRPFCQPGLESSYGLKFDSFTALDAGGPLTMTALKTGKVSLGLVFSSDGGLTSAS</sequence>
<comment type="caution">
    <text evidence="4">The sequence shown here is derived from an EMBL/GenBank/DDBJ whole genome shotgun (WGS) entry which is preliminary data.</text>
</comment>
<dbReference type="Proteomes" id="UP000281955">
    <property type="component" value="Unassembled WGS sequence"/>
</dbReference>
<feature type="chain" id="PRO_5039057380" evidence="2">
    <location>
        <begin position="21"/>
        <end position="358"/>
    </location>
</feature>
<feature type="region of interest" description="Disordered" evidence="1">
    <location>
        <begin position="29"/>
        <end position="66"/>
    </location>
</feature>
<dbReference type="SUPFAM" id="SSF53850">
    <property type="entry name" value="Periplasmic binding protein-like II"/>
    <property type="match status" value="2"/>
</dbReference>
<dbReference type="PROSITE" id="PS51257">
    <property type="entry name" value="PROKAR_LIPOPROTEIN"/>
    <property type="match status" value="1"/>
</dbReference>
<dbReference type="GO" id="GO:0043190">
    <property type="term" value="C:ATP-binding cassette (ABC) transporter complex"/>
    <property type="evidence" value="ECO:0007669"/>
    <property type="project" value="InterPro"/>
</dbReference>
<dbReference type="EMBL" id="RBWV01000011">
    <property type="protein sequence ID" value="RKS75266.1"/>
    <property type="molecule type" value="Genomic_DNA"/>
</dbReference>
<proteinExistence type="predicted"/>
<protein>
    <submittedName>
        <fullName evidence="4">Osmoprotectant transport system substrate-binding protein</fullName>
    </submittedName>
</protein>
<dbReference type="FunCoup" id="A0A420XPV0">
    <property type="interactions" value="25"/>
</dbReference>
<dbReference type="AlphaFoldDB" id="A0A420XPV0"/>